<feature type="domain" description="Enoyl reductase (ER)" evidence="2">
    <location>
        <begin position="17"/>
        <end position="314"/>
    </location>
</feature>
<dbReference type="InterPro" id="IPR013154">
    <property type="entry name" value="ADH-like_N"/>
</dbReference>
<dbReference type="PANTHER" id="PTHR11695:SF294">
    <property type="entry name" value="RETICULON-4-INTERACTING PROTEIN 1, MITOCHONDRIAL"/>
    <property type="match status" value="1"/>
</dbReference>
<proteinExistence type="predicted"/>
<dbReference type="GO" id="GO:0008270">
    <property type="term" value="F:zinc ion binding"/>
    <property type="evidence" value="ECO:0007669"/>
    <property type="project" value="InterPro"/>
</dbReference>
<dbReference type="InterPro" id="IPR011032">
    <property type="entry name" value="GroES-like_sf"/>
</dbReference>
<dbReference type="STRING" id="35752.SAMN05421541_103154"/>
<organism evidence="3 4">
    <name type="scientific">Actinoplanes philippinensis</name>
    <dbReference type="NCBI Taxonomy" id="35752"/>
    <lineage>
        <taxon>Bacteria</taxon>
        <taxon>Bacillati</taxon>
        <taxon>Actinomycetota</taxon>
        <taxon>Actinomycetes</taxon>
        <taxon>Micromonosporales</taxon>
        <taxon>Micromonosporaceae</taxon>
        <taxon>Actinoplanes</taxon>
    </lineage>
</organism>
<dbReference type="SMART" id="SM00829">
    <property type="entry name" value="PKS_ER"/>
    <property type="match status" value="1"/>
</dbReference>
<accession>A0A1I2CRG6</accession>
<dbReference type="EMBL" id="FONV01000003">
    <property type="protein sequence ID" value="SFE70762.1"/>
    <property type="molecule type" value="Genomic_DNA"/>
</dbReference>
<dbReference type="InterPro" id="IPR050700">
    <property type="entry name" value="YIM1/Zinc_Alcohol_DH_Fams"/>
</dbReference>
<evidence type="ECO:0000313" key="4">
    <source>
        <dbReference type="Proteomes" id="UP000199645"/>
    </source>
</evidence>
<dbReference type="InterPro" id="IPR020843">
    <property type="entry name" value="ER"/>
</dbReference>
<dbReference type="Pfam" id="PF08240">
    <property type="entry name" value="ADH_N"/>
    <property type="match status" value="1"/>
</dbReference>
<dbReference type="PANTHER" id="PTHR11695">
    <property type="entry name" value="ALCOHOL DEHYDROGENASE RELATED"/>
    <property type="match status" value="1"/>
</dbReference>
<dbReference type="AlphaFoldDB" id="A0A1I2CRG6"/>
<reference evidence="3 4" key="1">
    <citation type="submission" date="2016-10" db="EMBL/GenBank/DDBJ databases">
        <authorList>
            <person name="de Groot N.N."/>
        </authorList>
    </citation>
    <scope>NUCLEOTIDE SEQUENCE [LARGE SCALE GENOMIC DNA]</scope>
    <source>
        <strain evidence="3 4">DSM 43019</strain>
    </source>
</reference>
<evidence type="ECO:0000313" key="3">
    <source>
        <dbReference type="EMBL" id="SFE70762.1"/>
    </source>
</evidence>
<name>A0A1I2CRG6_9ACTN</name>
<keyword evidence="1" id="KW-0560">Oxidoreductase</keyword>
<dbReference type="SUPFAM" id="SSF50129">
    <property type="entry name" value="GroES-like"/>
    <property type="match status" value="1"/>
</dbReference>
<protein>
    <submittedName>
        <fullName evidence="3">NADPH:quinone reductase</fullName>
    </submittedName>
</protein>
<dbReference type="SUPFAM" id="SSF51735">
    <property type="entry name" value="NAD(P)-binding Rossmann-fold domains"/>
    <property type="match status" value="1"/>
</dbReference>
<dbReference type="PROSITE" id="PS01162">
    <property type="entry name" value="QOR_ZETA_CRYSTAL"/>
    <property type="match status" value="1"/>
</dbReference>
<dbReference type="Proteomes" id="UP000199645">
    <property type="component" value="Unassembled WGS sequence"/>
</dbReference>
<evidence type="ECO:0000256" key="1">
    <source>
        <dbReference type="ARBA" id="ARBA00023002"/>
    </source>
</evidence>
<dbReference type="Gene3D" id="3.40.50.720">
    <property type="entry name" value="NAD(P)-binding Rossmann-like Domain"/>
    <property type="match status" value="1"/>
</dbReference>
<keyword evidence="4" id="KW-1185">Reference proteome</keyword>
<sequence length="319" mass="33146">MPATLFPMRVITQDQLGGPEVLHESTADRPSPGPTEILVRVHAAGLNPVDAKTRAHGGFLGQPPFVLGWDVSGVVEQAGAGVTLFEPGDEVFGMPWFPRPAGAYADYVTGPARHFAAKPAGLDHVRAAGLPLTGLTAWQALVDRAEVRPGQRVLIHAAAGGVGHLAVQIAKARGAYVIGTARASKHDLLRDLGADEVIDYTAVDFTGAIDPVDVVIDPIGGADGPRCLRVLKPGGILVSLNSPAEQHLVAPAAELGVRAGFLLVEPDRAGLLALADLVRTGRLRVLVEASLPLAEAAKAHELSETGRVTGKIVLTTDAA</sequence>
<dbReference type="GO" id="GO:0016491">
    <property type="term" value="F:oxidoreductase activity"/>
    <property type="evidence" value="ECO:0007669"/>
    <property type="project" value="UniProtKB-KW"/>
</dbReference>
<dbReference type="Gene3D" id="3.90.180.10">
    <property type="entry name" value="Medium-chain alcohol dehydrogenases, catalytic domain"/>
    <property type="match status" value="1"/>
</dbReference>
<dbReference type="CDD" id="cd05289">
    <property type="entry name" value="MDR_like_2"/>
    <property type="match status" value="1"/>
</dbReference>
<dbReference type="InterPro" id="IPR036291">
    <property type="entry name" value="NAD(P)-bd_dom_sf"/>
</dbReference>
<dbReference type="Pfam" id="PF13602">
    <property type="entry name" value="ADH_zinc_N_2"/>
    <property type="match status" value="1"/>
</dbReference>
<evidence type="ECO:0000259" key="2">
    <source>
        <dbReference type="SMART" id="SM00829"/>
    </source>
</evidence>
<gene>
    <name evidence="3" type="ORF">SAMN05421541_103154</name>
</gene>
<dbReference type="InterPro" id="IPR002364">
    <property type="entry name" value="Quin_OxRdtase/zeta-crystal_CS"/>
</dbReference>